<reference evidence="3" key="1">
    <citation type="submission" date="2025-08" db="UniProtKB">
        <authorList>
            <consortium name="Ensembl"/>
        </authorList>
    </citation>
    <scope>IDENTIFICATION</scope>
</reference>
<dbReference type="Proteomes" id="UP000694381">
    <property type="component" value="Unassembled WGS sequence"/>
</dbReference>
<feature type="region of interest" description="Disordered" evidence="1">
    <location>
        <begin position="1"/>
        <end position="21"/>
    </location>
</feature>
<evidence type="ECO:0000256" key="1">
    <source>
        <dbReference type="SAM" id="MobiDB-lite"/>
    </source>
</evidence>
<feature type="region of interest" description="Disordered" evidence="1">
    <location>
        <begin position="133"/>
        <end position="163"/>
    </location>
</feature>
<keyword evidence="4" id="KW-1185">Reference proteome</keyword>
<keyword evidence="2" id="KW-0812">Transmembrane</keyword>
<feature type="compositionally biased region" description="Basic and acidic residues" evidence="1">
    <location>
        <begin position="133"/>
        <end position="149"/>
    </location>
</feature>
<dbReference type="OMA" id="DIHEFAG"/>
<evidence type="ECO:0000313" key="4">
    <source>
        <dbReference type="Proteomes" id="UP000694381"/>
    </source>
</evidence>
<name>A0A8C6RC21_NANGA</name>
<evidence type="ECO:0000256" key="2">
    <source>
        <dbReference type="SAM" id="Phobius"/>
    </source>
</evidence>
<sequence length="163" mass="17564">RPHFHASNGSGRFPQRRRGRVPSQKSSLQGLCLYLILCFCLCLGLGLGLGLGLNPGFGLSLGLGLGTVLSIRLSQSLDLSEEASLDTVQQESTDNAAVEDGSIDSVVEVTNEMTNENIEEVSDVREINKSEYENWEDVHNDAGGEKAEEAAEDEQGDPETEIA</sequence>
<accession>A0A8C6RC21</accession>
<feature type="compositionally biased region" description="Acidic residues" evidence="1">
    <location>
        <begin position="150"/>
        <end position="163"/>
    </location>
</feature>
<keyword evidence="2" id="KW-1133">Transmembrane helix</keyword>
<protein>
    <submittedName>
        <fullName evidence="3">RIKEN cDNA 6030498E09 gene</fullName>
    </submittedName>
</protein>
<keyword evidence="2" id="KW-0472">Membrane</keyword>
<dbReference type="AlphaFoldDB" id="A0A8C6RC21"/>
<dbReference type="Ensembl" id="ENSNGAT00000021661.1">
    <property type="protein sequence ID" value="ENSNGAP00000016049.1"/>
    <property type="gene ID" value="ENSNGAG00000016897.1"/>
</dbReference>
<proteinExistence type="predicted"/>
<dbReference type="GeneTree" id="ENSGT01050000245360"/>
<organism evidence="3 4">
    <name type="scientific">Nannospalax galili</name>
    <name type="common">Northern Israeli blind subterranean mole rat</name>
    <name type="synonym">Spalax galili</name>
    <dbReference type="NCBI Taxonomy" id="1026970"/>
    <lineage>
        <taxon>Eukaryota</taxon>
        <taxon>Metazoa</taxon>
        <taxon>Chordata</taxon>
        <taxon>Craniata</taxon>
        <taxon>Vertebrata</taxon>
        <taxon>Euteleostomi</taxon>
        <taxon>Mammalia</taxon>
        <taxon>Eutheria</taxon>
        <taxon>Euarchontoglires</taxon>
        <taxon>Glires</taxon>
        <taxon>Rodentia</taxon>
        <taxon>Myomorpha</taxon>
        <taxon>Muroidea</taxon>
        <taxon>Spalacidae</taxon>
        <taxon>Spalacinae</taxon>
        <taxon>Nannospalax</taxon>
    </lineage>
</organism>
<feature type="transmembrane region" description="Helical" evidence="2">
    <location>
        <begin position="31"/>
        <end position="51"/>
    </location>
</feature>
<reference evidence="3" key="2">
    <citation type="submission" date="2025-09" db="UniProtKB">
        <authorList>
            <consortium name="Ensembl"/>
        </authorList>
    </citation>
    <scope>IDENTIFICATION</scope>
</reference>
<evidence type="ECO:0000313" key="3">
    <source>
        <dbReference type="Ensembl" id="ENSNGAP00000016049.1"/>
    </source>
</evidence>